<dbReference type="CDD" id="cd11615">
    <property type="entry name" value="SAF_NeuB_like"/>
    <property type="match status" value="1"/>
</dbReference>
<accession>A0ABU5IXR3</accession>
<dbReference type="InterPro" id="IPR051690">
    <property type="entry name" value="PseI-like"/>
</dbReference>
<dbReference type="InterPro" id="IPR036732">
    <property type="entry name" value="AFP_Neu5c_C_sf"/>
</dbReference>
<dbReference type="RefSeq" id="WP_322446252.1">
    <property type="nucleotide sequence ID" value="NZ_JAXOFX010000004.1"/>
</dbReference>
<reference evidence="2 3" key="1">
    <citation type="submission" date="2023-11" db="EMBL/GenBank/DDBJ databases">
        <title>Bacillus jintuensis, isolated from a mudflat on the Beibu Gulf coast.</title>
        <authorList>
            <person name="Li M."/>
        </authorList>
    </citation>
    <scope>NUCLEOTIDE SEQUENCE [LARGE SCALE GENOMIC DNA]</scope>
    <source>
        <strain evidence="2 3">31A1R</strain>
    </source>
</reference>
<dbReference type="GO" id="GO:0050462">
    <property type="term" value="F:N-acetylneuraminate synthase activity"/>
    <property type="evidence" value="ECO:0007669"/>
    <property type="project" value="UniProtKB-EC"/>
</dbReference>
<dbReference type="InterPro" id="IPR013785">
    <property type="entry name" value="Aldolase_TIM"/>
</dbReference>
<gene>
    <name evidence="2" type="primary">neuB</name>
    <name evidence="2" type="ORF">SM124_09410</name>
</gene>
<dbReference type="Pfam" id="PF03102">
    <property type="entry name" value="NeuB"/>
    <property type="match status" value="1"/>
</dbReference>
<evidence type="ECO:0000259" key="1">
    <source>
        <dbReference type="PROSITE" id="PS50844"/>
    </source>
</evidence>
<dbReference type="Pfam" id="PF08666">
    <property type="entry name" value="SAF"/>
    <property type="match status" value="1"/>
</dbReference>
<dbReference type="PANTHER" id="PTHR42966">
    <property type="entry name" value="N-ACETYLNEURAMINATE SYNTHASE"/>
    <property type="match status" value="1"/>
</dbReference>
<dbReference type="InterPro" id="IPR013132">
    <property type="entry name" value="PseI/NeuA/B-like_N"/>
</dbReference>
<dbReference type="Gene3D" id="3.90.1210.10">
    <property type="entry name" value="Antifreeze-like/N-acetylneuraminic acid synthase C-terminal domain"/>
    <property type="match status" value="1"/>
</dbReference>
<keyword evidence="3" id="KW-1185">Reference proteome</keyword>
<dbReference type="PROSITE" id="PS50844">
    <property type="entry name" value="AFP_LIKE"/>
    <property type="match status" value="1"/>
</dbReference>
<dbReference type="Gene3D" id="3.20.20.70">
    <property type="entry name" value="Aldolase class I"/>
    <property type="match status" value="1"/>
</dbReference>
<dbReference type="InterPro" id="IPR057736">
    <property type="entry name" value="SAF_PseI/NeuA/NeuB"/>
</dbReference>
<dbReference type="EMBL" id="JAXOFX010000004">
    <property type="protein sequence ID" value="MDZ5471964.1"/>
    <property type="molecule type" value="Genomic_DNA"/>
</dbReference>
<evidence type="ECO:0000313" key="3">
    <source>
        <dbReference type="Proteomes" id="UP001290455"/>
    </source>
</evidence>
<sequence length="356" mass="40144">MKKTFIIAEAGVNHNGSLKLAMRLVDAAVQAGADAIKFQTYKTENLVTRSARQAIYQKKNIGKHSTQFEMLKELELDYSQFLILKKYCDKQNILFMSTPFDLVSVDFLIKDLSLKMIKVPSGEITNAPYLYRIASLGVKNIILSTGMSTIEEIHNALAFLAYGFSLKSNPTYSKVKEFYQTNEAKEILKNRISILHCTTEYPAPFNEINLGAIDVIRDTFNLEVGLSDHSEGILVPIAAVSKGSTIIEKHFTLDKSLPGPDHKASLNPEELKEMIDSIRIIEVAIGKKVKQPTKTESKNKEIVRKSLVAAKKIKKGELFTFDNLTVKRPGFGKEPYYFWDYIGRAAEKDYEEDEVI</sequence>
<evidence type="ECO:0000313" key="2">
    <source>
        <dbReference type="EMBL" id="MDZ5471964.1"/>
    </source>
</evidence>
<dbReference type="Proteomes" id="UP001290455">
    <property type="component" value="Unassembled WGS sequence"/>
</dbReference>
<dbReference type="SUPFAM" id="SSF51569">
    <property type="entry name" value="Aldolase"/>
    <property type="match status" value="1"/>
</dbReference>
<dbReference type="InterPro" id="IPR020007">
    <property type="entry name" value="NeuB/NeuA"/>
</dbReference>
<protein>
    <submittedName>
        <fullName evidence="2">N-acetylneuraminate synthase</fullName>
        <ecNumber evidence="2">2.5.1.56</ecNumber>
    </submittedName>
</protein>
<organism evidence="2 3">
    <name type="scientific">Robertmurraya mangrovi</name>
    <dbReference type="NCBI Taxonomy" id="3098077"/>
    <lineage>
        <taxon>Bacteria</taxon>
        <taxon>Bacillati</taxon>
        <taxon>Bacillota</taxon>
        <taxon>Bacilli</taxon>
        <taxon>Bacillales</taxon>
        <taxon>Bacillaceae</taxon>
        <taxon>Robertmurraya</taxon>
    </lineage>
</organism>
<name>A0ABU5IXR3_9BACI</name>
<dbReference type="NCBIfam" id="TIGR03569">
    <property type="entry name" value="NeuB_NnaB"/>
    <property type="match status" value="1"/>
</dbReference>
<dbReference type="EC" id="2.5.1.56" evidence="2"/>
<dbReference type="PANTHER" id="PTHR42966:SF1">
    <property type="entry name" value="SIALIC ACID SYNTHASE"/>
    <property type="match status" value="1"/>
</dbReference>
<dbReference type="InterPro" id="IPR006190">
    <property type="entry name" value="SAF_AFP_Neu5Ac"/>
</dbReference>
<keyword evidence="2" id="KW-0808">Transferase</keyword>
<comment type="caution">
    <text evidence="2">The sequence shown here is derived from an EMBL/GenBank/DDBJ whole genome shotgun (WGS) entry which is preliminary data.</text>
</comment>
<dbReference type="InterPro" id="IPR013974">
    <property type="entry name" value="SAF"/>
</dbReference>
<proteinExistence type="predicted"/>
<dbReference type="SUPFAM" id="SSF51269">
    <property type="entry name" value="AFP III-like domain"/>
    <property type="match status" value="1"/>
</dbReference>
<feature type="domain" description="AFP-like" evidence="1">
    <location>
        <begin position="306"/>
        <end position="356"/>
    </location>
</feature>